<dbReference type="InterPro" id="IPR021218">
    <property type="entry name" value="DUF2784"/>
</dbReference>
<keyword evidence="1" id="KW-1133">Transmembrane helix</keyword>
<dbReference type="EMBL" id="RBUF01000557">
    <property type="protein sequence ID" value="RMU70254.1"/>
    <property type="molecule type" value="Genomic_DNA"/>
</dbReference>
<keyword evidence="1" id="KW-0472">Membrane</keyword>
<proteinExistence type="predicted"/>
<dbReference type="Proteomes" id="UP000274315">
    <property type="component" value="Unassembled WGS sequence"/>
</dbReference>
<dbReference type="AlphaFoldDB" id="A0A3M5WKB4"/>
<protein>
    <recommendedName>
        <fullName evidence="4">DUF2784 domain-containing protein</fullName>
    </recommendedName>
</protein>
<evidence type="ECO:0008006" key="4">
    <source>
        <dbReference type="Google" id="ProtNLM"/>
    </source>
</evidence>
<evidence type="ECO:0000313" key="2">
    <source>
        <dbReference type="EMBL" id="RMU70254.1"/>
    </source>
</evidence>
<name>A0A3M5WKB4_PSEAP</name>
<gene>
    <name evidence="2" type="ORF">ALP24_03200</name>
</gene>
<reference evidence="2 3" key="1">
    <citation type="submission" date="2018-08" db="EMBL/GenBank/DDBJ databases">
        <title>Recombination of ecologically and evolutionarily significant loci maintains genetic cohesion in the Pseudomonas syringae species complex.</title>
        <authorList>
            <person name="Dillon M."/>
            <person name="Thakur S."/>
            <person name="Almeida R.N.D."/>
            <person name="Weir B.S."/>
            <person name="Guttman D.S."/>
        </authorList>
    </citation>
    <scope>NUCLEOTIDE SEQUENCE [LARGE SCALE GENOMIC DNA]</scope>
    <source>
        <strain evidence="2 3">ICMP 11935</strain>
    </source>
</reference>
<feature type="non-terminal residue" evidence="2">
    <location>
        <position position="1"/>
    </location>
</feature>
<organism evidence="2 3">
    <name type="scientific">Pseudomonas syringae pv. aptata</name>
    <dbReference type="NCBI Taxonomy" id="83167"/>
    <lineage>
        <taxon>Bacteria</taxon>
        <taxon>Pseudomonadati</taxon>
        <taxon>Pseudomonadota</taxon>
        <taxon>Gammaproteobacteria</taxon>
        <taxon>Pseudomonadales</taxon>
        <taxon>Pseudomonadaceae</taxon>
        <taxon>Pseudomonas</taxon>
        <taxon>Pseudomonas syringae</taxon>
    </lineage>
</organism>
<feature type="transmembrane region" description="Helical" evidence="1">
    <location>
        <begin position="124"/>
        <end position="147"/>
    </location>
</feature>
<feature type="transmembrane region" description="Helical" evidence="1">
    <location>
        <begin position="36"/>
        <end position="56"/>
    </location>
</feature>
<evidence type="ECO:0000313" key="3">
    <source>
        <dbReference type="Proteomes" id="UP000274315"/>
    </source>
</evidence>
<evidence type="ECO:0000256" key="1">
    <source>
        <dbReference type="SAM" id="Phobius"/>
    </source>
</evidence>
<accession>A0A3M5WKB4</accession>
<sequence length="152" mass="16814">SASLKTLESLGAMRTFYLRHGPQEDTMMVYRVAADAVVVFHLLFIVFVLFGGLLVLRRPWLALLHVPAAAWGTAVEFLHLYCPLTPLENTLRSNAGGQGYTGGFVEHYLIPLIYPAGLTPGMQLWLGGIVVLLNVSVYGLLLLRYVARSRRS</sequence>
<comment type="caution">
    <text evidence="2">The sequence shown here is derived from an EMBL/GenBank/DDBJ whole genome shotgun (WGS) entry which is preliminary data.</text>
</comment>
<keyword evidence="1" id="KW-0812">Transmembrane</keyword>
<dbReference type="Pfam" id="PF10861">
    <property type="entry name" value="DUF2784"/>
    <property type="match status" value="1"/>
</dbReference>